<dbReference type="Proteomes" id="UP000215450">
    <property type="component" value="Unassembled WGS sequence"/>
</dbReference>
<evidence type="ECO:0008006" key="5">
    <source>
        <dbReference type="Google" id="ProtNLM"/>
    </source>
</evidence>
<keyword evidence="1" id="KW-0732">Signal</keyword>
<dbReference type="PROSITE" id="PS51257">
    <property type="entry name" value="PROKAR_LIPOPROTEIN"/>
    <property type="match status" value="1"/>
</dbReference>
<dbReference type="RefSeq" id="WP_095062581.1">
    <property type="nucleotide sequence ID" value="NZ_FXUV02000021.1"/>
</dbReference>
<proteinExistence type="predicted"/>
<feature type="chain" id="PRO_5015075152" description="NemA protein" evidence="1">
    <location>
        <begin position="19"/>
        <end position="163"/>
    </location>
</feature>
<protein>
    <recommendedName>
        <fullName evidence="5">NemA protein</fullName>
    </recommendedName>
</protein>
<sequence length="163" mass="17384">MKKLILSAVLLATLSGCGVGVSDSGVSLGVGLGGSIGRHVGLGTSINIPLTFDRNKTSTTDSVSNGGINVIENQIVTYFDAQGTATDSAVKGGFFRKLINKEKDGFLVQDFYSTGEKRSDPMLLSREDAFSFRAHPSDGTYTTYAINGNIMQQYNYKKGVVVK</sequence>
<feature type="signal peptide" evidence="1">
    <location>
        <begin position="1"/>
        <end position="18"/>
    </location>
</feature>
<reference evidence="3 4" key="2">
    <citation type="submission" date="2017-06" db="EMBL/GenBank/DDBJ databases">
        <authorList>
            <person name="Kim H.J."/>
            <person name="Triplett B.A."/>
        </authorList>
    </citation>
    <scope>NUCLEOTIDE SEQUENCE [LARGE SCALE GENOMIC DNA]</scope>
    <source>
        <strain evidence="3">Kingella_eburonensis</strain>
    </source>
</reference>
<organism evidence="2">
    <name type="scientific">Kingella negevensis</name>
    <dbReference type="NCBI Taxonomy" id="1522312"/>
    <lineage>
        <taxon>Bacteria</taxon>
        <taxon>Pseudomonadati</taxon>
        <taxon>Pseudomonadota</taxon>
        <taxon>Betaproteobacteria</taxon>
        <taxon>Neisseriales</taxon>
        <taxon>Neisseriaceae</taxon>
        <taxon>Kingella</taxon>
    </lineage>
</organism>
<name>A0A238HFM6_9NEIS</name>
<dbReference type="AlphaFoldDB" id="A0A238HFM6"/>
<evidence type="ECO:0000256" key="1">
    <source>
        <dbReference type="SAM" id="SignalP"/>
    </source>
</evidence>
<gene>
    <name evidence="2" type="ORF">KEBURONENSIS_00242</name>
</gene>
<dbReference type="EMBL" id="FXUV01000019">
    <property type="protein sequence ID" value="SMQ12359.1"/>
    <property type="molecule type" value="Genomic_DNA"/>
</dbReference>
<dbReference type="EMBL" id="FXUV02000021">
    <property type="protein sequence ID" value="SNB67639.1"/>
    <property type="molecule type" value="Genomic_DNA"/>
</dbReference>
<evidence type="ECO:0000313" key="3">
    <source>
        <dbReference type="EMBL" id="SNB67639.1"/>
    </source>
</evidence>
<reference evidence="2" key="1">
    <citation type="submission" date="2017-05" db="EMBL/GenBank/DDBJ databases">
        <authorList>
            <person name="Song R."/>
            <person name="Chenine A.L."/>
            <person name="Ruprecht R.M."/>
        </authorList>
    </citation>
    <scope>NUCLEOTIDE SEQUENCE</scope>
    <source>
        <strain evidence="2">Kingella_eburonensis</strain>
    </source>
</reference>
<keyword evidence="4" id="KW-1185">Reference proteome</keyword>
<accession>A0A238HFM6</accession>
<evidence type="ECO:0000313" key="4">
    <source>
        <dbReference type="Proteomes" id="UP000215450"/>
    </source>
</evidence>
<evidence type="ECO:0000313" key="2">
    <source>
        <dbReference type="EMBL" id="SMQ12359.1"/>
    </source>
</evidence>
<dbReference type="OrthoDB" id="7054253at2"/>